<gene>
    <name evidence="2" type="ORF">ACG33_10525</name>
</gene>
<organism evidence="2 3">
    <name type="scientific">Steroidobacter denitrificans</name>
    <dbReference type="NCBI Taxonomy" id="465721"/>
    <lineage>
        <taxon>Bacteria</taxon>
        <taxon>Pseudomonadati</taxon>
        <taxon>Pseudomonadota</taxon>
        <taxon>Gammaproteobacteria</taxon>
        <taxon>Steroidobacterales</taxon>
        <taxon>Steroidobacteraceae</taxon>
        <taxon>Steroidobacter</taxon>
    </lineage>
</organism>
<dbReference type="OrthoDB" id="9156649at2"/>
<keyword evidence="3" id="KW-1185">Reference proteome</keyword>
<dbReference type="PATRIC" id="fig|465721.4.peg.2234"/>
<dbReference type="Proteomes" id="UP000070250">
    <property type="component" value="Chromosome"/>
</dbReference>
<reference evidence="2 3" key="1">
    <citation type="submission" date="2015-06" db="EMBL/GenBank/DDBJ databases">
        <title>A Comprehensive Approach to Explore the Metabolic and Phylogenetic Diversity of Bacterial Steroid Degradation in the Environment: Testosterone as an Example.</title>
        <authorList>
            <person name="Yang F.-C."/>
            <person name="Chen Y.-L."/>
            <person name="Yu C.-P."/>
            <person name="Tang S.-L."/>
            <person name="Wang P.-H."/>
            <person name="Ismail W."/>
            <person name="Wang C.-H."/>
            <person name="Yang C.-Y."/>
            <person name="Chiang Y.-R."/>
        </authorList>
    </citation>
    <scope>NUCLEOTIDE SEQUENCE [LARGE SCALE GENOMIC DNA]</scope>
    <source>
        <strain evidence="2 3">DSM 18526</strain>
    </source>
</reference>
<accession>A0A127FD43</accession>
<evidence type="ECO:0008006" key="4">
    <source>
        <dbReference type="Google" id="ProtNLM"/>
    </source>
</evidence>
<dbReference type="EMBL" id="CP011971">
    <property type="protein sequence ID" value="AMN47525.1"/>
    <property type="molecule type" value="Genomic_DNA"/>
</dbReference>
<feature type="transmembrane region" description="Helical" evidence="1">
    <location>
        <begin position="32"/>
        <end position="53"/>
    </location>
</feature>
<dbReference type="STRING" id="465721.ACG33_10525"/>
<dbReference type="KEGG" id="sdf:ACG33_10525"/>
<evidence type="ECO:0000313" key="3">
    <source>
        <dbReference type="Proteomes" id="UP000070250"/>
    </source>
</evidence>
<sequence>MAADAIAILLALFGLLLLTLSCQRLLRARFFAAGGSALAGLLMLAAAAVFFVLSTNLHTYARLTHEEPVAQIVFEARGPQRFRATLAQIPGGEMQTFMLAGDEWQLDARILKWRGWANLLGLNARYRLERMSGRYRDIEQERHKERTVYALSENPGLDLWRLSANYPRRLPFVDAMYGSAAYLPMADGARFEVSITAAGLIARPMNEAAGSAVDTWALPAARTAPRRP</sequence>
<keyword evidence="1" id="KW-1133">Transmembrane helix</keyword>
<name>A0A127FD43_STEDE</name>
<protein>
    <recommendedName>
        <fullName evidence="4">Cation/multidrug efflux pump</fullName>
    </recommendedName>
</protein>
<keyword evidence="1" id="KW-0472">Membrane</keyword>
<evidence type="ECO:0000256" key="1">
    <source>
        <dbReference type="SAM" id="Phobius"/>
    </source>
</evidence>
<dbReference type="AlphaFoldDB" id="A0A127FD43"/>
<keyword evidence="1" id="KW-0812">Transmembrane</keyword>
<dbReference type="RefSeq" id="WP_066921022.1">
    <property type="nucleotide sequence ID" value="NZ_CP011971.1"/>
</dbReference>
<evidence type="ECO:0000313" key="2">
    <source>
        <dbReference type="EMBL" id="AMN47525.1"/>
    </source>
</evidence>
<proteinExistence type="predicted"/>